<dbReference type="AlphaFoldDB" id="A0A380TQ84"/>
<keyword evidence="3 8" id="KW-0808">Transferase</keyword>
<dbReference type="UniPathway" id="UPA00241">
    <property type="reaction ID" value="UER00356"/>
</dbReference>
<sequence length="205" mass="23000">MSYIVGLTGGIGSGKSTVANLFAELGVPVVDADIVARQVVEKGSSLLTQITAHFGTQVLTETGELNRAVLRNLIFHNETEKNWLNALLHPAIREEMLAQLERQTAPYVLFVVPLLIENKLNTLCDRVLVIDVKPETQLARASQRDKNNIQLIQQIINAQVSRDTRLKYADDIINNDDELVEKGNVLRQNVLKLHRTYLRLAKEKP</sequence>
<evidence type="ECO:0000256" key="1">
    <source>
        <dbReference type="ARBA" id="ARBA00009018"/>
    </source>
</evidence>
<evidence type="ECO:0000256" key="9">
    <source>
        <dbReference type="NCBIfam" id="TIGR00152"/>
    </source>
</evidence>
<dbReference type="Gene3D" id="3.40.50.300">
    <property type="entry name" value="P-loop containing nucleotide triphosphate hydrolases"/>
    <property type="match status" value="1"/>
</dbReference>
<evidence type="ECO:0000256" key="5">
    <source>
        <dbReference type="ARBA" id="ARBA00022777"/>
    </source>
</evidence>
<comment type="function">
    <text evidence="8">Catalyzes the phosphorylation of the 3'-hydroxyl group of dephosphocoenzyme A to form coenzyme A.</text>
</comment>
<dbReference type="GO" id="GO:0015937">
    <property type="term" value="P:coenzyme A biosynthetic process"/>
    <property type="evidence" value="ECO:0007669"/>
    <property type="project" value="UniProtKB-UniRule"/>
</dbReference>
<dbReference type="HAMAP" id="MF_00376">
    <property type="entry name" value="Dephospho_CoA_kinase"/>
    <property type="match status" value="1"/>
</dbReference>
<keyword evidence="11" id="KW-1185">Reference proteome</keyword>
<keyword evidence="2 8" id="KW-0963">Cytoplasm</keyword>
<dbReference type="Pfam" id="PF01121">
    <property type="entry name" value="CoaE"/>
    <property type="match status" value="1"/>
</dbReference>
<keyword evidence="7 8" id="KW-0173">Coenzyme A biosynthesis</keyword>
<keyword evidence="6 8" id="KW-0067">ATP-binding</keyword>
<comment type="catalytic activity">
    <reaction evidence="8">
        <text>3'-dephospho-CoA + ATP = ADP + CoA + H(+)</text>
        <dbReference type="Rhea" id="RHEA:18245"/>
        <dbReference type="ChEBI" id="CHEBI:15378"/>
        <dbReference type="ChEBI" id="CHEBI:30616"/>
        <dbReference type="ChEBI" id="CHEBI:57287"/>
        <dbReference type="ChEBI" id="CHEBI:57328"/>
        <dbReference type="ChEBI" id="CHEBI:456216"/>
        <dbReference type="EC" id="2.7.1.24"/>
    </reaction>
</comment>
<dbReference type="NCBIfam" id="TIGR00152">
    <property type="entry name" value="dephospho-CoA kinase"/>
    <property type="match status" value="1"/>
</dbReference>
<comment type="similarity">
    <text evidence="1 8">Belongs to the CoaE family.</text>
</comment>
<dbReference type="InterPro" id="IPR027417">
    <property type="entry name" value="P-loop_NTPase"/>
</dbReference>
<reference evidence="10 11" key="1">
    <citation type="submission" date="2018-06" db="EMBL/GenBank/DDBJ databases">
        <authorList>
            <consortium name="Pathogen Informatics"/>
            <person name="Doyle S."/>
        </authorList>
    </citation>
    <scope>NUCLEOTIDE SEQUENCE [LARGE SCALE GENOMIC DNA]</scope>
    <source>
        <strain evidence="10 11">NCTC10801</strain>
    </source>
</reference>
<gene>
    <name evidence="8 10" type="primary">coaE</name>
    <name evidence="10" type="ORF">NCTC10801_00813</name>
</gene>
<comment type="subcellular location">
    <subcellularLocation>
        <location evidence="8">Cytoplasm</location>
    </subcellularLocation>
</comment>
<name>A0A380TQ84_9PAST</name>
<evidence type="ECO:0000313" key="11">
    <source>
        <dbReference type="Proteomes" id="UP000254649"/>
    </source>
</evidence>
<dbReference type="FunFam" id="3.40.50.300:FF:000518">
    <property type="entry name" value="Dephospho-CoA kinase"/>
    <property type="match status" value="1"/>
</dbReference>
<dbReference type="Proteomes" id="UP000254649">
    <property type="component" value="Unassembled WGS sequence"/>
</dbReference>
<evidence type="ECO:0000256" key="8">
    <source>
        <dbReference type="HAMAP-Rule" id="MF_00376"/>
    </source>
</evidence>
<dbReference type="EC" id="2.7.1.24" evidence="8 9"/>
<dbReference type="EMBL" id="UFRQ01000003">
    <property type="protein sequence ID" value="SUT89148.1"/>
    <property type="molecule type" value="Genomic_DNA"/>
</dbReference>
<comment type="pathway">
    <text evidence="8">Cofactor biosynthesis; coenzyme A biosynthesis; CoA from (R)-pantothenate: step 5/5.</text>
</comment>
<accession>A0A380TQ84</accession>
<dbReference type="PANTHER" id="PTHR10695">
    <property type="entry name" value="DEPHOSPHO-COA KINASE-RELATED"/>
    <property type="match status" value="1"/>
</dbReference>
<dbReference type="GO" id="GO:0004140">
    <property type="term" value="F:dephospho-CoA kinase activity"/>
    <property type="evidence" value="ECO:0007669"/>
    <property type="project" value="UniProtKB-UniRule"/>
</dbReference>
<protein>
    <recommendedName>
        <fullName evidence="8 9">Dephospho-CoA kinase</fullName>
        <ecNumber evidence="8 9">2.7.1.24</ecNumber>
    </recommendedName>
    <alternativeName>
        <fullName evidence="8">Dephosphocoenzyme A kinase</fullName>
    </alternativeName>
</protein>
<dbReference type="GO" id="GO:0005524">
    <property type="term" value="F:ATP binding"/>
    <property type="evidence" value="ECO:0007669"/>
    <property type="project" value="UniProtKB-UniRule"/>
</dbReference>
<evidence type="ECO:0000313" key="10">
    <source>
        <dbReference type="EMBL" id="SUT89148.1"/>
    </source>
</evidence>
<dbReference type="OrthoDB" id="9812943at2"/>
<evidence type="ECO:0000256" key="6">
    <source>
        <dbReference type="ARBA" id="ARBA00022840"/>
    </source>
</evidence>
<dbReference type="PANTHER" id="PTHR10695:SF46">
    <property type="entry name" value="BIFUNCTIONAL COENZYME A SYNTHASE-RELATED"/>
    <property type="match status" value="1"/>
</dbReference>
<dbReference type="InterPro" id="IPR001977">
    <property type="entry name" value="Depp_CoAkinase"/>
</dbReference>
<evidence type="ECO:0000256" key="4">
    <source>
        <dbReference type="ARBA" id="ARBA00022741"/>
    </source>
</evidence>
<evidence type="ECO:0000256" key="7">
    <source>
        <dbReference type="ARBA" id="ARBA00022993"/>
    </source>
</evidence>
<organism evidence="10 11">
    <name type="scientific">[Actinobacillus] rossii</name>
    <dbReference type="NCBI Taxonomy" id="123820"/>
    <lineage>
        <taxon>Bacteria</taxon>
        <taxon>Pseudomonadati</taxon>
        <taxon>Pseudomonadota</taxon>
        <taxon>Gammaproteobacteria</taxon>
        <taxon>Pasteurellales</taxon>
        <taxon>Pasteurellaceae</taxon>
    </lineage>
</organism>
<evidence type="ECO:0000256" key="3">
    <source>
        <dbReference type="ARBA" id="ARBA00022679"/>
    </source>
</evidence>
<dbReference type="SUPFAM" id="SSF52540">
    <property type="entry name" value="P-loop containing nucleoside triphosphate hydrolases"/>
    <property type="match status" value="1"/>
</dbReference>
<keyword evidence="4 8" id="KW-0547">Nucleotide-binding</keyword>
<proteinExistence type="inferred from homology"/>
<feature type="binding site" evidence="8">
    <location>
        <begin position="12"/>
        <end position="17"/>
    </location>
    <ligand>
        <name>ATP</name>
        <dbReference type="ChEBI" id="CHEBI:30616"/>
    </ligand>
</feature>
<evidence type="ECO:0000256" key="2">
    <source>
        <dbReference type="ARBA" id="ARBA00022490"/>
    </source>
</evidence>
<dbReference type="PROSITE" id="PS51219">
    <property type="entry name" value="DPCK"/>
    <property type="match status" value="1"/>
</dbReference>
<dbReference type="GO" id="GO:0005737">
    <property type="term" value="C:cytoplasm"/>
    <property type="evidence" value="ECO:0007669"/>
    <property type="project" value="UniProtKB-SubCell"/>
</dbReference>
<keyword evidence="5 8" id="KW-0418">Kinase</keyword>
<dbReference type="CDD" id="cd02022">
    <property type="entry name" value="DPCK"/>
    <property type="match status" value="1"/>
</dbReference>